<protein>
    <submittedName>
        <fullName evidence="2">CLUMA_CG015737, isoform A</fullName>
    </submittedName>
</protein>
<evidence type="ECO:0000313" key="2">
    <source>
        <dbReference type="EMBL" id="CRL02691.1"/>
    </source>
</evidence>
<sequence>MNLAPNAEKFNKMRCFSPMVNANVKSPCLSPIRKTKDSHHGTFLKRREMKERSCSESERPKKHRSSRTCFDLTVSSEDT</sequence>
<dbReference type="AlphaFoldDB" id="A0A1J1IR28"/>
<dbReference type="EMBL" id="CVRI01000058">
    <property type="protein sequence ID" value="CRL02691.1"/>
    <property type="molecule type" value="Genomic_DNA"/>
</dbReference>
<name>A0A1J1IR28_9DIPT</name>
<feature type="region of interest" description="Disordered" evidence="1">
    <location>
        <begin position="31"/>
        <end position="79"/>
    </location>
</feature>
<reference evidence="2 3" key="1">
    <citation type="submission" date="2015-04" db="EMBL/GenBank/DDBJ databases">
        <authorList>
            <person name="Syromyatnikov M.Y."/>
            <person name="Popov V.N."/>
        </authorList>
    </citation>
    <scope>NUCLEOTIDE SEQUENCE [LARGE SCALE GENOMIC DNA]</scope>
</reference>
<evidence type="ECO:0000256" key="1">
    <source>
        <dbReference type="SAM" id="MobiDB-lite"/>
    </source>
</evidence>
<keyword evidence="3" id="KW-1185">Reference proteome</keyword>
<organism evidence="2 3">
    <name type="scientific">Clunio marinus</name>
    <dbReference type="NCBI Taxonomy" id="568069"/>
    <lineage>
        <taxon>Eukaryota</taxon>
        <taxon>Metazoa</taxon>
        <taxon>Ecdysozoa</taxon>
        <taxon>Arthropoda</taxon>
        <taxon>Hexapoda</taxon>
        <taxon>Insecta</taxon>
        <taxon>Pterygota</taxon>
        <taxon>Neoptera</taxon>
        <taxon>Endopterygota</taxon>
        <taxon>Diptera</taxon>
        <taxon>Nematocera</taxon>
        <taxon>Chironomoidea</taxon>
        <taxon>Chironomidae</taxon>
        <taxon>Clunio</taxon>
    </lineage>
</organism>
<evidence type="ECO:0000313" key="3">
    <source>
        <dbReference type="Proteomes" id="UP000183832"/>
    </source>
</evidence>
<gene>
    <name evidence="2" type="ORF">CLUMA_CG015737</name>
</gene>
<proteinExistence type="predicted"/>
<dbReference type="Proteomes" id="UP000183832">
    <property type="component" value="Unassembled WGS sequence"/>
</dbReference>
<accession>A0A1J1IR28</accession>
<feature type="compositionally biased region" description="Basic and acidic residues" evidence="1">
    <location>
        <begin position="34"/>
        <end position="59"/>
    </location>
</feature>